<dbReference type="SMART" id="SM00225">
    <property type="entry name" value="BTB"/>
    <property type="match status" value="1"/>
</dbReference>
<dbReference type="VEuPathDB" id="FungiDB:SPRG_02583"/>
<dbReference type="InterPro" id="IPR002110">
    <property type="entry name" value="Ankyrin_rpt"/>
</dbReference>
<feature type="repeat" description="ANK" evidence="6">
    <location>
        <begin position="550"/>
        <end position="582"/>
    </location>
</feature>
<dbReference type="InterPro" id="IPR017455">
    <property type="entry name" value="Znf_FYVE-rel"/>
</dbReference>
<dbReference type="Pfam" id="PF13637">
    <property type="entry name" value="Ank_4"/>
    <property type="match status" value="1"/>
</dbReference>
<dbReference type="STRING" id="695850.A0A067D1I1"/>
<keyword evidence="4" id="KW-0862">Zinc</keyword>
<evidence type="ECO:0000313" key="12">
    <source>
        <dbReference type="Proteomes" id="UP000030745"/>
    </source>
</evidence>
<evidence type="ECO:0000256" key="6">
    <source>
        <dbReference type="PROSITE-ProRule" id="PRU00023"/>
    </source>
</evidence>
<dbReference type="InterPro" id="IPR013083">
    <property type="entry name" value="Znf_RING/FYVE/PHD"/>
</dbReference>
<evidence type="ECO:0000256" key="8">
    <source>
        <dbReference type="SAM" id="MobiDB-lite"/>
    </source>
</evidence>
<dbReference type="InterPro" id="IPR036770">
    <property type="entry name" value="Ankyrin_rpt-contain_sf"/>
</dbReference>
<dbReference type="OMA" id="ENSIQGW"/>
<proteinExistence type="predicted"/>
<keyword evidence="1" id="KW-0479">Metal-binding</keyword>
<dbReference type="PROSITE" id="PS50297">
    <property type="entry name" value="ANK_REP_REGION"/>
    <property type="match status" value="4"/>
</dbReference>
<dbReference type="SUPFAM" id="SSF54695">
    <property type="entry name" value="POZ domain"/>
    <property type="match status" value="1"/>
</dbReference>
<dbReference type="Gene3D" id="3.30.40.10">
    <property type="entry name" value="Zinc/RING finger domain, C3HC4 (zinc finger)"/>
    <property type="match status" value="1"/>
</dbReference>
<dbReference type="InterPro" id="IPR000306">
    <property type="entry name" value="Znf_FYVE"/>
</dbReference>
<dbReference type="GO" id="GO:0008270">
    <property type="term" value="F:zinc ion binding"/>
    <property type="evidence" value="ECO:0007669"/>
    <property type="project" value="UniProtKB-KW"/>
</dbReference>
<feature type="repeat" description="ANK" evidence="6">
    <location>
        <begin position="328"/>
        <end position="360"/>
    </location>
</feature>
<dbReference type="OrthoDB" id="2306477at2759"/>
<organism evidence="11 12">
    <name type="scientific">Saprolegnia parasitica (strain CBS 223.65)</name>
    <dbReference type="NCBI Taxonomy" id="695850"/>
    <lineage>
        <taxon>Eukaryota</taxon>
        <taxon>Sar</taxon>
        <taxon>Stramenopiles</taxon>
        <taxon>Oomycota</taxon>
        <taxon>Saprolegniomycetes</taxon>
        <taxon>Saprolegniales</taxon>
        <taxon>Saprolegniaceae</taxon>
        <taxon>Saprolegnia</taxon>
    </lineage>
</organism>
<dbReference type="RefSeq" id="XP_012196542.1">
    <property type="nucleotide sequence ID" value="XM_012341152.1"/>
</dbReference>
<dbReference type="EMBL" id="KK583194">
    <property type="protein sequence ID" value="KDO32892.1"/>
    <property type="molecule type" value="Genomic_DNA"/>
</dbReference>
<dbReference type="InterPro" id="IPR000210">
    <property type="entry name" value="BTB/POZ_dom"/>
</dbReference>
<name>A0A067D1I1_SAPPC</name>
<dbReference type="SMART" id="SM00248">
    <property type="entry name" value="ANK"/>
    <property type="match status" value="9"/>
</dbReference>
<dbReference type="Gene3D" id="1.25.40.20">
    <property type="entry name" value="Ankyrin repeat-containing domain"/>
    <property type="match status" value="3"/>
</dbReference>
<dbReference type="InterPro" id="IPR011011">
    <property type="entry name" value="Znf_FYVE_PHD"/>
</dbReference>
<keyword evidence="12" id="KW-1185">Reference proteome</keyword>
<evidence type="ECO:0008006" key="13">
    <source>
        <dbReference type="Google" id="ProtNLM"/>
    </source>
</evidence>
<sequence length="681" mass="74008">MVDPTSMGIMGVAEEDEIRGLFMNAHLSDVLLLFPASGGADAAMSVPAHRLLLSLRSGAFRAAFLDSSTSITNIATGAKRLRLPLKIVVQDTSYAIFKELLRYLYTGKIQATPASESFWLDLLQAAARYDVPRLCILCIEAESPNHKLHLMEILNMVDSDVFHAMNSASPVHCAMHRLVDECMRTIMTMPDTEMQQLLQLAQCSTERLLSIYRQRTNVPLVLAIQHQNLRVVDALLSTETDMAALLGQANDAGVLPLVAALQTQNEAILRRVLGLPTLDHILMENSIQGWFLMACASGNRLHCELLVRDHGADVNLISTLADTHAFGRQQTPLHIASHFGHVAIVTYLLSCNAVPNFQDCDGNTPLHVASTVAVAEALADKCNPNIPNMRGQVPMHVAASRGDIGIVSLLFQQGADLDVLDDQGQTPFHMAAAHGHASVVLILLKLTEDRASEVSATPDDPESPGTPRPSFDINAVDYKNNTALNLAAMAPKDRCEKILQVLLENGSDPNVANWFGYTPLHTFCAHHTGPVSVIDMFREHGADIQVQSLDGSTPLHLAVGTASEAIAVALVRAGAPVYVQDLVGRSVVNLAESTSQGVMVVPILKNVNVPPPWVADDTVVECMSCGQSFGMAMRKHHCRHCGRVICYQCSSNRILLPKFNQPSAARVCDVCFDVLSFRKLM</sequence>
<feature type="repeat" description="ANK" evidence="6">
    <location>
        <begin position="390"/>
        <end position="422"/>
    </location>
</feature>
<evidence type="ECO:0000256" key="4">
    <source>
        <dbReference type="ARBA" id="ARBA00022833"/>
    </source>
</evidence>
<dbReference type="SMART" id="SM00064">
    <property type="entry name" value="FYVE"/>
    <property type="match status" value="1"/>
</dbReference>
<accession>A0A067D1I1</accession>
<dbReference type="PRINTS" id="PR01415">
    <property type="entry name" value="ANKYRIN"/>
</dbReference>
<dbReference type="Pfam" id="PF12796">
    <property type="entry name" value="Ank_2"/>
    <property type="match status" value="2"/>
</dbReference>
<feature type="region of interest" description="Disordered" evidence="8">
    <location>
        <begin position="452"/>
        <end position="471"/>
    </location>
</feature>
<feature type="repeat" description="ANK" evidence="6">
    <location>
        <begin position="423"/>
        <end position="445"/>
    </location>
</feature>
<evidence type="ECO:0000256" key="7">
    <source>
        <dbReference type="PROSITE-ProRule" id="PRU00091"/>
    </source>
</evidence>
<keyword evidence="5 6" id="KW-0040">ANK repeat</keyword>
<dbReference type="PROSITE" id="PS50088">
    <property type="entry name" value="ANK_REPEAT"/>
    <property type="match status" value="5"/>
</dbReference>
<dbReference type="PROSITE" id="PS50178">
    <property type="entry name" value="ZF_FYVE"/>
    <property type="match status" value="1"/>
</dbReference>
<dbReference type="Pfam" id="PF01363">
    <property type="entry name" value="FYVE"/>
    <property type="match status" value="1"/>
</dbReference>
<evidence type="ECO:0000256" key="3">
    <source>
        <dbReference type="ARBA" id="ARBA00022771"/>
    </source>
</evidence>
<dbReference type="SUPFAM" id="SSF48403">
    <property type="entry name" value="Ankyrin repeat"/>
    <property type="match status" value="1"/>
</dbReference>
<dbReference type="Pfam" id="PF00651">
    <property type="entry name" value="BTB"/>
    <property type="match status" value="1"/>
</dbReference>
<dbReference type="PANTHER" id="PTHR24171">
    <property type="entry name" value="ANKYRIN REPEAT DOMAIN-CONTAINING PROTEIN 39-RELATED"/>
    <property type="match status" value="1"/>
</dbReference>
<evidence type="ECO:0000256" key="1">
    <source>
        <dbReference type="ARBA" id="ARBA00022723"/>
    </source>
</evidence>
<keyword evidence="3 7" id="KW-0863">Zinc-finger</keyword>
<dbReference type="Gene3D" id="3.30.710.10">
    <property type="entry name" value="Potassium Channel Kv1.1, Chain A"/>
    <property type="match status" value="1"/>
</dbReference>
<dbReference type="KEGG" id="spar:SPRG_02583"/>
<evidence type="ECO:0000313" key="11">
    <source>
        <dbReference type="EMBL" id="KDO32892.1"/>
    </source>
</evidence>
<gene>
    <name evidence="11" type="ORF">SPRG_02583</name>
</gene>
<dbReference type="Proteomes" id="UP000030745">
    <property type="component" value="Unassembled WGS sequence"/>
</dbReference>
<keyword evidence="2" id="KW-0677">Repeat</keyword>
<feature type="domain" description="FYVE-type" evidence="10">
    <location>
        <begin position="616"/>
        <end position="676"/>
    </location>
</feature>
<dbReference type="PROSITE" id="PS50097">
    <property type="entry name" value="BTB"/>
    <property type="match status" value="1"/>
</dbReference>
<dbReference type="GeneID" id="24125131"/>
<dbReference type="AlphaFoldDB" id="A0A067D1I1"/>
<reference evidence="11 12" key="1">
    <citation type="journal article" date="2013" name="PLoS Genet.">
        <title>Distinctive expansion of potential virulence genes in the genome of the oomycete fish pathogen Saprolegnia parasitica.</title>
        <authorList>
            <person name="Jiang R.H."/>
            <person name="de Bruijn I."/>
            <person name="Haas B.J."/>
            <person name="Belmonte R."/>
            <person name="Lobach L."/>
            <person name="Christie J."/>
            <person name="van den Ackerveken G."/>
            <person name="Bottin A."/>
            <person name="Bulone V."/>
            <person name="Diaz-Moreno S.M."/>
            <person name="Dumas B."/>
            <person name="Fan L."/>
            <person name="Gaulin E."/>
            <person name="Govers F."/>
            <person name="Grenville-Briggs L.J."/>
            <person name="Horner N.R."/>
            <person name="Levin J.Z."/>
            <person name="Mammella M."/>
            <person name="Meijer H.J."/>
            <person name="Morris P."/>
            <person name="Nusbaum C."/>
            <person name="Oome S."/>
            <person name="Phillips A.J."/>
            <person name="van Rooyen D."/>
            <person name="Rzeszutek E."/>
            <person name="Saraiva M."/>
            <person name="Secombes C.J."/>
            <person name="Seidl M.F."/>
            <person name="Snel B."/>
            <person name="Stassen J.H."/>
            <person name="Sykes S."/>
            <person name="Tripathy S."/>
            <person name="van den Berg H."/>
            <person name="Vega-Arreguin J.C."/>
            <person name="Wawra S."/>
            <person name="Young S.K."/>
            <person name="Zeng Q."/>
            <person name="Dieguez-Uribeondo J."/>
            <person name="Russ C."/>
            <person name="Tyler B.M."/>
            <person name="van West P."/>
        </authorList>
    </citation>
    <scope>NUCLEOTIDE SEQUENCE [LARGE SCALE GENOMIC DNA]</scope>
    <source>
        <strain evidence="11 12">CBS 223.65</strain>
    </source>
</reference>
<dbReference type="InterPro" id="IPR011333">
    <property type="entry name" value="SKP1/BTB/POZ_sf"/>
</dbReference>
<evidence type="ECO:0000256" key="5">
    <source>
        <dbReference type="ARBA" id="ARBA00023043"/>
    </source>
</evidence>
<feature type="repeat" description="ANK" evidence="6">
    <location>
        <begin position="479"/>
        <end position="514"/>
    </location>
</feature>
<evidence type="ECO:0000259" key="10">
    <source>
        <dbReference type="PROSITE" id="PS50178"/>
    </source>
</evidence>
<feature type="domain" description="BTB" evidence="9">
    <location>
        <begin position="28"/>
        <end position="113"/>
    </location>
</feature>
<dbReference type="SUPFAM" id="SSF57903">
    <property type="entry name" value="FYVE/PHD zinc finger"/>
    <property type="match status" value="1"/>
</dbReference>
<protein>
    <recommendedName>
        <fullName evidence="13">FYVE-type domain-containing protein</fullName>
    </recommendedName>
</protein>
<evidence type="ECO:0000256" key="2">
    <source>
        <dbReference type="ARBA" id="ARBA00022737"/>
    </source>
</evidence>
<evidence type="ECO:0000259" key="9">
    <source>
        <dbReference type="PROSITE" id="PS50097"/>
    </source>
</evidence>